<evidence type="ECO:0000259" key="9">
    <source>
        <dbReference type="Pfam" id="PF07282"/>
    </source>
</evidence>
<dbReference type="AlphaFoldDB" id="A0A1H5IDL8"/>
<feature type="domain" description="Cas12f1-like TNB" evidence="9">
    <location>
        <begin position="414"/>
        <end position="480"/>
    </location>
</feature>
<evidence type="ECO:0000313" key="11">
    <source>
        <dbReference type="EMBL" id="SEE38011.1"/>
    </source>
</evidence>
<evidence type="ECO:0000259" key="10">
    <source>
        <dbReference type="Pfam" id="PF12323"/>
    </source>
</evidence>
<accession>A0A1H5IDL8</accession>
<dbReference type="Proteomes" id="UP000183407">
    <property type="component" value="Unassembled WGS sequence"/>
</dbReference>
<keyword evidence="6" id="KW-0238">DNA-binding</keyword>
<keyword evidence="3" id="KW-0815">Transposition</keyword>
<evidence type="ECO:0000256" key="7">
    <source>
        <dbReference type="ARBA" id="ARBA00023172"/>
    </source>
</evidence>
<dbReference type="PANTHER" id="PTHR30405:SF25">
    <property type="entry name" value="RNA-GUIDED DNA ENDONUCLEASE INSQ-RELATED"/>
    <property type="match status" value="1"/>
</dbReference>
<evidence type="ECO:0000256" key="6">
    <source>
        <dbReference type="ARBA" id="ARBA00023125"/>
    </source>
</evidence>
<comment type="similarity">
    <text evidence="2">In the N-terminal section; belongs to the transposase 2 family.</text>
</comment>
<dbReference type="PANTHER" id="PTHR30405">
    <property type="entry name" value="TRANSPOSASE"/>
    <property type="match status" value="1"/>
</dbReference>
<dbReference type="InterPro" id="IPR001959">
    <property type="entry name" value="Transposase"/>
</dbReference>
<feature type="domain" description="Transposase putative helix-turn-helix" evidence="10">
    <location>
        <begin position="125"/>
        <end position="169"/>
    </location>
</feature>
<dbReference type="GO" id="GO:0006310">
    <property type="term" value="P:DNA recombination"/>
    <property type="evidence" value="ECO:0007669"/>
    <property type="project" value="UniProtKB-KW"/>
</dbReference>
<sequence>MLGRKNYTQDEVDHAEQSVAQQIAAYTALTAAISGEVTGKEVFAASEDFEPLFFNNMVLVLDRYFVHRIRAVTGKDGNPLNEVEIIADSLIRESFGAIPVLQVRDSRSGLSDGVASVWVMAGRVVKRAFKYRFYPTAVQAEQLARTFGCTRYVYNRALAERSRAWSQERRRVSYADTSKMLTGWKRDTETAWLSEPSKGPLQELLRQLQGAFDRFWRKQSRYPQFKRKDHSKDSATYYSSCFTYRGGQLRLAKQSEPLDIRWSRPLPEGAVPSQVTVSRNARGRYHISILVEDTITEPPPTDRVVGLDAGITSLYTLSTGEKITNPRHERKDRERLAKAQRVLARKEKGSRNRAKARLKVAKIHGRIADRRRDYLHTLSTRLVRENQVIAVEDLSVRNMVRNRSLSRAISDASWSEFRSMLEYKADWYGRRVVAIDRFYPSSKMCSVCGSIASTMPLDVREWACRCGVVHDRDVNAAKNIVAVGLTVAACGDGVRPPRT</sequence>
<dbReference type="InterPro" id="IPR051399">
    <property type="entry name" value="RNA-guided_DNA_endo/Transpos"/>
</dbReference>
<feature type="domain" description="Probable transposase IS891/IS1136/IS1341" evidence="8">
    <location>
        <begin position="288"/>
        <end position="402"/>
    </location>
</feature>
<dbReference type="Pfam" id="PF07282">
    <property type="entry name" value="Cas12f1-like_TNB"/>
    <property type="match status" value="1"/>
</dbReference>
<dbReference type="NCBIfam" id="NF040570">
    <property type="entry name" value="guided_TnpB"/>
    <property type="match status" value="1"/>
</dbReference>
<evidence type="ECO:0000256" key="3">
    <source>
        <dbReference type="ARBA" id="ARBA00022578"/>
    </source>
</evidence>
<keyword evidence="4" id="KW-0479">Metal-binding</keyword>
<proteinExistence type="inferred from homology"/>
<keyword evidence="5" id="KW-0862">Zinc</keyword>
<evidence type="ECO:0000256" key="5">
    <source>
        <dbReference type="ARBA" id="ARBA00022833"/>
    </source>
</evidence>
<reference evidence="12" key="1">
    <citation type="submission" date="2016-10" db="EMBL/GenBank/DDBJ databases">
        <authorList>
            <person name="Varghese N."/>
        </authorList>
    </citation>
    <scope>NUCLEOTIDE SEQUENCE [LARGE SCALE GENOMIC DNA]</scope>
    <source>
        <strain evidence="12">DSM 44719</strain>
    </source>
</reference>
<dbReference type="InterPro" id="IPR010095">
    <property type="entry name" value="Cas12f1-like_TNB"/>
</dbReference>
<keyword evidence="7" id="KW-0233">DNA recombination</keyword>
<dbReference type="GO" id="GO:0046872">
    <property type="term" value="F:metal ion binding"/>
    <property type="evidence" value="ECO:0007669"/>
    <property type="project" value="UniProtKB-KW"/>
</dbReference>
<dbReference type="Pfam" id="PF12323">
    <property type="entry name" value="HTH_OrfB_IS605"/>
    <property type="match status" value="1"/>
</dbReference>
<organism evidence="11 12">
    <name type="scientific">Rhodococcus jostii</name>
    <dbReference type="NCBI Taxonomy" id="132919"/>
    <lineage>
        <taxon>Bacteria</taxon>
        <taxon>Bacillati</taxon>
        <taxon>Actinomycetota</taxon>
        <taxon>Actinomycetes</taxon>
        <taxon>Mycobacteriales</taxon>
        <taxon>Nocardiaceae</taxon>
        <taxon>Rhodococcus</taxon>
    </lineage>
</organism>
<dbReference type="InterPro" id="IPR021027">
    <property type="entry name" value="Transposase_put_HTH"/>
</dbReference>
<evidence type="ECO:0000256" key="4">
    <source>
        <dbReference type="ARBA" id="ARBA00022723"/>
    </source>
</evidence>
<name>A0A1H5IDL8_RHOJO</name>
<dbReference type="EMBL" id="FNTL01000004">
    <property type="protein sequence ID" value="SEE38011.1"/>
    <property type="molecule type" value="Genomic_DNA"/>
</dbReference>
<dbReference type="GO" id="GO:0003677">
    <property type="term" value="F:DNA binding"/>
    <property type="evidence" value="ECO:0007669"/>
    <property type="project" value="UniProtKB-KW"/>
</dbReference>
<evidence type="ECO:0000313" key="12">
    <source>
        <dbReference type="Proteomes" id="UP000183407"/>
    </source>
</evidence>
<dbReference type="Pfam" id="PF01385">
    <property type="entry name" value="OrfB_IS605"/>
    <property type="match status" value="1"/>
</dbReference>
<evidence type="ECO:0000256" key="2">
    <source>
        <dbReference type="ARBA" id="ARBA00011044"/>
    </source>
</evidence>
<protein>
    <submittedName>
        <fullName evidence="11">Putative transposase</fullName>
    </submittedName>
</protein>
<comment type="similarity">
    <text evidence="1">In the C-terminal section; belongs to the transposase 35 family.</text>
</comment>
<evidence type="ECO:0000259" key="8">
    <source>
        <dbReference type="Pfam" id="PF01385"/>
    </source>
</evidence>
<dbReference type="NCBIfam" id="TIGR01766">
    <property type="entry name" value="IS200/IS605 family accessory protein TnpB-like domain"/>
    <property type="match status" value="1"/>
</dbReference>
<gene>
    <name evidence="11" type="ORF">SAMN04490220_7595</name>
</gene>
<dbReference type="GO" id="GO:0032196">
    <property type="term" value="P:transposition"/>
    <property type="evidence" value="ECO:0007669"/>
    <property type="project" value="UniProtKB-KW"/>
</dbReference>
<evidence type="ECO:0000256" key="1">
    <source>
        <dbReference type="ARBA" id="ARBA00008761"/>
    </source>
</evidence>